<comment type="caution">
    <text evidence="1">The sequence shown here is derived from an EMBL/GenBank/DDBJ whole genome shotgun (WGS) entry which is preliminary data.</text>
</comment>
<keyword evidence="2" id="KW-1185">Reference proteome</keyword>
<organism evidence="1 2">
    <name type="scientific">Spiromyces aspiralis</name>
    <dbReference type="NCBI Taxonomy" id="68401"/>
    <lineage>
        <taxon>Eukaryota</taxon>
        <taxon>Fungi</taxon>
        <taxon>Fungi incertae sedis</taxon>
        <taxon>Zoopagomycota</taxon>
        <taxon>Kickxellomycotina</taxon>
        <taxon>Kickxellomycetes</taxon>
        <taxon>Kickxellales</taxon>
        <taxon>Kickxellaceae</taxon>
        <taxon>Spiromyces</taxon>
    </lineage>
</organism>
<protein>
    <submittedName>
        <fullName evidence="1">Lipase atg15</fullName>
        <ecNumber evidence="1">3.1.1.3</ecNumber>
    </submittedName>
</protein>
<gene>
    <name evidence="1" type="primary">ATG15</name>
    <name evidence="1" type="ORF">EV182_006352</name>
</gene>
<evidence type="ECO:0000313" key="1">
    <source>
        <dbReference type="EMBL" id="KAJ1672858.1"/>
    </source>
</evidence>
<name>A0ACC1HAZ7_9FUNG</name>
<reference evidence="1" key="1">
    <citation type="submission" date="2022-06" db="EMBL/GenBank/DDBJ databases">
        <title>Phylogenomic reconstructions and comparative analyses of Kickxellomycotina fungi.</title>
        <authorList>
            <person name="Reynolds N.K."/>
            <person name="Stajich J.E."/>
            <person name="Barry K."/>
            <person name="Grigoriev I.V."/>
            <person name="Crous P."/>
            <person name="Smith M.E."/>
        </authorList>
    </citation>
    <scope>NUCLEOTIDE SEQUENCE</scope>
    <source>
        <strain evidence="1">RSA 2271</strain>
    </source>
</reference>
<proteinExistence type="predicted"/>
<sequence>MAANAYQGGPEGEWEDLGNFWDTKHSFGWRRDGIRGHVFASEDNSTIVISFKGTSAALFLGGGTETSVNDKFNDNRLFSCCCARVDFSWSPVCDCYMGNNMCNATCIDNSLNDDPDIYFHAAANIFMDVTRAYPDSHIVLVGHSLGGSIASLLGLTFGVPVVAYEAPGEALAARRLHLPVPTDSALMGVLPTWHIGHTADPIYMGVCTGPTSSCYYAGYAMESSCHLGQQCVFDTVRLKDWRLDIRHHRINEVIYLMLEPWGLTNLDEKWPKCLAESDECEDCGLWSFVNGDDDGDSNHNGGDDGGGESLNSDTP</sequence>
<keyword evidence="1" id="KW-0378">Hydrolase</keyword>
<dbReference type="EC" id="3.1.1.3" evidence="1"/>
<dbReference type="Proteomes" id="UP001145114">
    <property type="component" value="Unassembled WGS sequence"/>
</dbReference>
<evidence type="ECO:0000313" key="2">
    <source>
        <dbReference type="Proteomes" id="UP001145114"/>
    </source>
</evidence>
<dbReference type="EMBL" id="JAMZIH010007724">
    <property type="protein sequence ID" value="KAJ1672858.1"/>
    <property type="molecule type" value="Genomic_DNA"/>
</dbReference>
<accession>A0ACC1HAZ7</accession>